<dbReference type="KEGG" id="hcz:G9Q37_12115"/>
<dbReference type="EMBL" id="CP049989">
    <property type="protein sequence ID" value="QIM52837.1"/>
    <property type="molecule type" value="Genomic_DNA"/>
</dbReference>
<evidence type="ECO:0000313" key="3">
    <source>
        <dbReference type="EMBL" id="QIM52837.1"/>
    </source>
</evidence>
<organism evidence="3 4">
    <name type="scientific">Hydrogenophaga crocea</name>
    <dbReference type="NCBI Taxonomy" id="2716225"/>
    <lineage>
        <taxon>Bacteria</taxon>
        <taxon>Pseudomonadati</taxon>
        <taxon>Pseudomonadota</taxon>
        <taxon>Betaproteobacteria</taxon>
        <taxon>Burkholderiales</taxon>
        <taxon>Comamonadaceae</taxon>
        <taxon>Hydrogenophaga</taxon>
    </lineage>
</organism>
<name>A0A6G8II06_9BURK</name>
<sequence>MTVTVRELKNVRPPLVWEPVQGEETTAFVQRKHERAGIPKEALSTVVFEAQQILGRCSNPKAPPQPSTGLVVGLVQSGKTLSFTTVTALAHDNGYALVVLIAGTLENLKQQTLERLKTDLELDAPGRTRPWALFHQPRANTSDGMLLQNHLRNWLDPDYPRDKKRVCIAVVLKHPKRLAELRKCLKGLELSRIPTLIIDDEADQATLNTYGARNTLTGADKKSANYREALELKQHFPHHTYVQYTATPQANLLVSLVDELSPEFAELVSPGAGYVGGRTLFAPKSGYAKTIPDDQAVLSLAQSTSPPAALVEALRVYLLGACAAEEAHSRANRTMMVHPSQQTGKHNDYLQWLDELVASWRGIADSKAEELVQALHKAFEPAYADLLSTVGSSLPPFEALIKHLRFVLRSVMVREVNSTSPGSSPINWSTSEYWILVGGAKLDRGFTVEGLVVTYMPRPLATGNADSLQQRARFYGYKEKYLGYCRVYLQQQVRVAFERYVEHELDIHKSLSEQRGKALKEWARQFILDSSMKPTRAGVIGIPLTAFLAKGWIEPAGAHIDSSCVASNREVFDSFCTELRTNYSVVPAQEAYPDLFIDRRVDSKRNLLVEAVPLTSVLSFLREFRLGLQTEEVERIAAVKALEKLMEEGQTCADVFLISELEPNTRRKRKDKNLINQVAQGKSPAGTNDREKLTYGGDRSFIAPERVSLHLRKFHLRDAHTGGIVDMDVPWYGVHIPEGLEKNYLVQSELS</sequence>
<reference evidence="3 4" key="1">
    <citation type="submission" date="2020-03" db="EMBL/GenBank/DDBJ databases">
        <title>Hydrogenophaga sp. nov. isolated from cyanobacterial mat.</title>
        <authorList>
            <person name="Thorat V."/>
            <person name="Kirdat K."/>
            <person name="Tiwarekar B."/>
            <person name="Costa E.D."/>
            <person name="Yadav A."/>
        </authorList>
    </citation>
    <scope>NUCLEOTIDE SEQUENCE [LARGE SCALE GENOMIC DNA]</scope>
    <source>
        <strain evidence="3 4">BA0156</strain>
    </source>
</reference>
<evidence type="ECO:0000259" key="2">
    <source>
        <dbReference type="Pfam" id="PF10593"/>
    </source>
</evidence>
<protein>
    <recommendedName>
        <fullName evidence="2">Putative endonuclease Z1 domain-containing protein</fullName>
    </recommendedName>
</protein>
<feature type="domain" description="Putative endonuclease Z1" evidence="2">
    <location>
        <begin position="310"/>
        <end position="519"/>
    </location>
</feature>
<evidence type="ECO:0000313" key="4">
    <source>
        <dbReference type="Proteomes" id="UP000503162"/>
    </source>
</evidence>
<feature type="region of interest" description="Disordered" evidence="1">
    <location>
        <begin position="669"/>
        <end position="694"/>
    </location>
</feature>
<dbReference type="AlphaFoldDB" id="A0A6G8II06"/>
<gene>
    <name evidence="3" type="ORF">G9Q37_12115</name>
</gene>
<dbReference type="RefSeq" id="WP_166227439.1">
    <property type="nucleotide sequence ID" value="NZ_CP049989.1"/>
</dbReference>
<proteinExistence type="predicted"/>
<dbReference type="Pfam" id="PF10593">
    <property type="entry name" value="Z1"/>
    <property type="match status" value="1"/>
</dbReference>
<keyword evidence="4" id="KW-1185">Reference proteome</keyword>
<evidence type="ECO:0000256" key="1">
    <source>
        <dbReference type="SAM" id="MobiDB-lite"/>
    </source>
</evidence>
<dbReference type="Proteomes" id="UP000503162">
    <property type="component" value="Chromosome"/>
</dbReference>
<dbReference type="InterPro" id="IPR018310">
    <property type="entry name" value="Put_endonuclease_Z1-dom"/>
</dbReference>
<accession>A0A6G8II06</accession>